<keyword evidence="1" id="KW-0472">Membrane</keyword>
<comment type="caution">
    <text evidence="3">The sequence shown here is derived from an EMBL/GenBank/DDBJ whole genome shotgun (WGS) entry which is preliminary data.</text>
</comment>
<sequence>MVKLYAFFLLTLLILAADFSLSLSADQNQDAVGDEGIGANSHKMRGVFKTTGQCKESHRMICIRDFCKYKGTIIKMAKIFTFFLLTLLILGANSSLSLSAANQNRDVGGDEVKGENCKCEKDYTINPLCEDTQCNKYCCEKHPSNHIIGICIDHLTCQCKFTCN</sequence>
<keyword evidence="1" id="KW-1133">Transmembrane helix</keyword>
<reference evidence="3" key="2">
    <citation type="submission" date="2023-05" db="EMBL/GenBank/DDBJ databases">
        <authorList>
            <person name="Schelkunov M.I."/>
        </authorList>
    </citation>
    <scope>NUCLEOTIDE SEQUENCE</scope>
    <source>
        <strain evidence="3">Hsosn_3</strain>
        <tissue evidence="3">Leaf</tissue>
    </source>
</reference>
<keyword evidence="4" id="KW-1185">Reference proteome</keyword>
<evidence type="ECO:0000313" key="4">
    <source>
        <dbReference type="Proteomes" id="UP001237642"/>
    </source>
</evidence>
<dbReference type="Proteomes" id="UP001237642">
    <property type="component" value="Unassembled WGS sequence"/>
</dbReference>
<reference evidence="3" key="1">
    <citation type="submission" date="2023-02" db="EMBL/GenBank/DDBJ databases">
        <title>Genome of toxic invasive species Heracleum sosnowskyi carries increased number of genes despite the absence of recent whole-genome duplications.</title>
        <authorList>
            <person name="Schelkunov M."/>
            <person name="Shtratnikova V."/>
            <person name="Makarenko M."/>
            <person name="Klepikova A."/>
            <person name="Omelchenko D."/>
            <person name="Novikova G."/>
            <person name="Obukhova E."/>
            <person name="Bogdanov V."/>
            <person name="Penin A."/>
            <person name="Logacheva M."/>
        </authorList>
    </citation>
    <scope>NUCLEOTIDE SEQUENCE</scope>
    <source>
        <strain evidence="3">Hsosn_3</strain>
        <tissue evidence="3">Leaf</tissue>
    </source>
</reference>
<keyword evidence="2" id="KW-0732">Signal</keyword>
<evidence type="ECO:0000313" key="3">
    <source>
        <dbReference type="EMBL" id="KAK1355661.1"/>
    </source>
</evidence>
<gene>
    <name evidence="3" type="ORF">POM88_048917</name>
</gene>
<organism evidence="3 4">
    <name type="scientific">Heracleum sosnowskyi</name>
    <dbReference type="NCBI Taxonomy" id="360622"/>
    <lineage>
        <taxon>Eukaryota</taxon>
        <taxon>Viridiplantae</taxon>
        <taxon>Streptophyta</taxon>
        <taxon>Embryophyta</taxon>
        <taxon>Tracheophyta</taxon>
        <taxon>Spermatophyta</taxon>
        <taxon>Magnoliopsida</taxon>
        <taxon>eudicotyledons</taxon>
        <taxon>Gunneridae</taxon>
        <taxon>Pentapetalae</taxon>
        <taxon>asterids</taxon>
        <taxon>campanulids</taxon>
        <taxon>Apiales</taxon>
        <taxon>Apiaceae</taxon>
        <taxon>Apioideae</taxon>
        <taxon>apioid superclade</taxon>
        <taxon>Tordylieae</taxon>
        <taxon>Tordyliinae</taxon>
        <taxon>Heracleum</taxon>
    </lineage>
</organism>
<feature type="chain" id="PRO_5042104356" description="Defensin-like protein" evidence="2">
    <location>
        <begin position="25"/>
        <end position="164"/>
    </location>
</feature>
<keyword evidence="1" id="KW-0812">Transmembrane</keyword>
<evidence type="ECO:0000256" key="1">
    <source>
        <dbReference type="SAM" id="Phobius"/>
    </source>
</evidence>
<dbReference type="AlphaFoldDB" id="A0AAD8GX85"/>
<proteinExistence type="predicted"/>
<dbReference type="EMBL" id="JAUIZM010000011">
    <property type="protein sequence ID" value="KAK1355661.1"/>
    <property type="molecule type" value="Genomic_DNA"/>
</dbReference>
<name>A0AAD8GX85_9APIA</name>
<feature type="signal peptide" evidence="2">
    <location>
        <begin position="1"/>
        <end position="24"/>
    </location>
</feature>
<feature type="transmembrane region" description="Helical" evidence="1">
    <location>
        <begin position="79"/>
        <end position="98"/>
    </location>
</feature>
<evidence type="ECO:0000256" key="2">
    <source>
        <dbReference type="SAM" id="SignalP"/>
    </source>
</evidence>
<evidence type="ECO:0008006" key="5">
    <source>
        <dbReference type="Google" id="ProtNLM"/>
    </source>
</evidence>
<protein>
    <recommendedName>
        <fullName evidence="5">Defensin-like protein</fullName>
    </recommendedName>
</protein>
<accession>A0AAD8GX85</accession>